<gene>
    <name evidence="2" type="primary">Dmbt1_6</name>
    <name evidence="2" type="ORF">PEDTOR_R04235</name>
</gene>
<dbReference type="AlphaFoldDB" id="A0A7K6NGV2"/>
<dbReference type="EMBL" id="VZRU01009985">
    <property type="protein sequence ID" value="NWW48259.1"/>
    <property type="molecule type" value="Genomic_DNA"/>
</dbReference>
<evidence type="ECO:0000313" key="3">
    <source>
        <dbReference type="Proteomes" id="UP000565207"/>
    </source>
</evidence>
<accession>A0A7K6NGV2</accession>
<dbReference type="Pfam" id="PF23344">
    <property type="entry name" value="ZP-N"/>
    <property type="match status" value="1"/>
</dbReference>
<organism evidence="2 3">
    <name type="scientific">Pedionomus torquatus</name>
    <name type="common">Plains-wanderer</name>
    <dbReference type="NCBI Taxonomy" id="227192"/>
    <lineage>
        <taxon>Eukaryota</taxon>
        <taxon>Metazoa</taxon>
        <taxon>Chordata</taxon>
        <taxon>Craniata</taxon>
        <taxon>Vertebrata</taxon>
        <taxon>Euteleostomi</taxon>
        <taxon>Archelosauria</taxon>
        <taxon>Archosauria</taxon>
        <taxon>Dinosauria</taxon>
        <taxon>Saurischia</taxon>
        <taxon>Theropoda</taxon>
        <taxon>Coelurosauria</taxon>
        <taxon>Aves</taxon>
        <taxon>Neognathae</taxon>
        <taxon>Neoaves</taxon>
        <taxon>Charadriiformes</taxon>
        <taxon>Pedionomidae</taxon>
        <taxon>Pedionomus</taxon>
    </lineage>
</organism>
<evidence type="ECO:0000313" key="2">
    <source>
        <dbReference type="EMBL" id="NWW48259.1"/>
    </source>
</evidence>
<dbReference type="InterPro" id="IPR001507">
    <property type="entry name" value="ZP_dom"/>
</dbReference>
<name>A0A7K6NGV2_PEDTO</name>
<dbReference type="PROSITE" id="PS51034">
    <property type="entry name" value="ZP_2"/>
    <property type="match status" value="1"/>
</dbReference>
<dbReference type="Gene3D" id="2.60.40.3210">
    <property type="entry name" value="Zona pellucida, ZP-N domain"/>
    <property type="match status" value="1"/>
</dbReference>
<feature type="domain" description="ZP" evidence="1">
    <location>
        <begin position="3"/>
        <end position="59"/>
    </location>
</feature>
<protein>
    <submittedName>
        <fullName evidence="2">DMBT1 protein</fullName>
    </submittedName>
</protein>
<proteinExistence type="predicted"/>
<reference evidence="2 3" key="1">
    <citation type="submission" date="2019-09" db="EMBL/GenBank/DDBJ databases">
        <title>Bird 10,000 Genomes (B10K) Project - Family phase.</title>
        <authorList>
            <person name="Zhang G."/>
        </authorList>
    </citation>
    <scope>NUCLEOTIDE SEQUENCE [LARGE SCALE GENOMIC DNA]</scope>
    <source>
        <strain evidence="2">B10K-DU-029-80</strain>
        <tissue evidence="2">Muscle</tissue>
    </source>
</reference>
<dbReference type="InterPro" id="IPR055356">
    <property type="entry name" value="ZP-N"/>
</dbReference>
<dbReference type="Proteomes" id="UP000565207">
    <property type="component" value="Unassembled WGS sequence"/>
</dbReference>
<feature type="non-terminal residue" evidence="2">
    <location>
        <position position="59"/>
    </location>
</feature>
<evidence type="ECO:0000259" key="1">
    <source>
        <dbReference type="PROSITE" id="PS51034"/>
    </source>
</evidence>
<comment type="caution">
    <text evidence="2">The sequence shown here is derived from an EMBL/GenBank/DDBJ whole genome shotgun (WGS) entry which is preliminary data.</text>
</comment>
<keyword evidence="3" id="KW-1185">Reference proteome</keyword>
<feature type="non-terminal residue" evidence="2">
    <location>
        <position position="1"/>
    </location>
</feature>
<sequence>ALVCLPTHMSAVVDRHYLESQGYSVRNISLSDYNCKPTVTATKVIFSIPYNNCGTRIQV</sequence>